<keyword evidence="2" id="KW-0732">Signal</keyword>
<dbReference type="GO" id="GO:0016798">
    <property type="term" value="F:hydrolase activity, acting on glycosyl bonds"/>
    <property type="evidence" value="ECO:0007669"/>
    <property type="project" value="UniProtKB-KW"/>
</dbReference>
<dbReference type="SUPFAM" id="SSF49452">
    <property type="entry name" value="Starch-binding domain-like"/>
    <property type="match status" value="1"/>
</dbReference>
<dbReference type="InterPro" id="IPR013784">
    <property type="entry name" value="Carb-bd-like_fold"/>
</dbReference>
<dbReference type="InterPro" id="IPR005323">
    <property type="entry name" value="CBM41_pullulanase"/>
</dbReference>
<evidence type="ECO:0000259" key="5">
    <source>
        <dbReference type="Pfam" id="PF03714"/>
    </source>
</evidence>
<keyword evidence="7" id="KW-1185">Reference proteome</keyword>
<protein>
    <recommendedName>
        <fullName evidence="5">Pullulanase carbohydrate-binding module 41 domain-containing protein</fullName>
    </recommendedName>
</protein>
<evidence type="ECO:0000256" key="2">
    <source>
        <dbReference type="ARBA" id="ARBA00022729"/>
    </source>
</evidence>
<organism evidence="6 7">
    <name type="scientific">Mariniplasma anaerobium</name>
    <dbReference type="NCBI Taxonomy" id="2735436"/>
    <lineage>
        <taxon>Bacteria</taxon>
        <taxon>Bacillati</taxon>
        <taxon>Mycoplasmatota</taxon>
        <taxon>Mollicutes</taxon>
        <taxon>Acholeplasmatales</taxon>
        <taxon>Acholeplasmataceae</taxon>
        <taxon>Mariniplasma</taxon>
    </lineage>
</organism>
<name>A0A7U9XXD3_9MOLU</name>
<dbReference type="RefSeq" id="WP_176239943.1">
    <property type="nucleotide sequence ID" value="NZ_AP024412.1"/>
</dbReference>
<dbReference type="KEGG" id="manr:MPAN_013370"/>
<dbReference type="Pfam" id="PF03714">
    <property type="entry name" value="PUD"/>
    <property type="match status" value="1"/>
</dbReference>
<proteinExistence type="inferred from homology"/>
<sequence length="485" mass="52863">MKKVLLAFFLVLSVTALFGVKAFAAGTGNLVVHFQAWDGDYTDLGSWAWGDTAAGKRMDGTDDFGAYWNYNDLAVGTEVGFIAVYWEGDGPNWDKKLTGDMNIPSDTIIEDETVHVYIFQGAATVKEEGVITDSQVFVASNEHYNLLLTYFDPSGSYEETLGVHAWNGWVDVPAEWGTPAQVFSTAGKTSDDKVVKAAMLHSTASDAGLLIYAGEDANKKTGDVNLSAALSETPALGDVGVAYVLSKGDGYTAGDNIYYNEPTTFSEEAFTFKLTEYNAETSSGTYAVDPTTIIVKTSALVSSPLTAEGAIEYLAMQEIEAWFEVRANLGEGEYGSALRIERVDFATTNETLNSFVIILQTALVNDAEYTLFFDNGEVQADIDLAMDTEAPELVFVSPAGIVDTPEAQRIIEVPWGTPFNQNLFPRFRAVDNRDGDLTSFVFVPKGENSVLDTRTEGDYVIVLRVVDKWGNVTDEAFTFRVVKGE</sequence>
<dbReference type="CDD" id="cd10315">
    <property type="entry name" value="CBM41_pullulanase"/>
    <property type="match status" value="1"/>
</dbReference>
<evidence type="ECO:0000256" key="1">
    <source>
        <dbReference type="ARBA" id="ARBA00008061"/>
    </source>
</evidence>
<dbReference type="Gene3D" id="2.60.40.1110">
    <property type="match status" value="1"/>
</dbReference>
<dbReference type="GO" id="GO:0030246">
    <property type="term" value="F:carbohydrate binding"/>
    <property type="evidence" value="ECO:0007669"/>
    <property type="project" value="InterPro"/>
</dbReference>
<reference evidence="6" key="1">
    <citation type="submission" date="2021-01" db="EMBL/GenBank/DDBJ databases">
        <title>Draft genome sequence of Acholeplasmataceae bacterium strain Mahy22.</title>
        <authorList>
            <person name="Watanabe M."/>
            <person name="Kojima H."/>
            <person name="Fukui M."/>
        </authorList>
    </citation>
    <scope>NUCLEOTIDE SEQUENCE</scope>
    <source>
        <strain evidence="6">Mahy22</strain>
    </source>
</reference>
<dbReference type="Gene3D" id="2.60.40.10">
    <property type="entry name" value="Immunoglobulins"/>
    <property type="match status" value="1"/>
</dbReference>
<evidence type="ECO:0000256" key="3">
    <source>
        <dbReference type="ARBA" id="ARBA00022801"/>
    </source>
</evidence>
<dbReference type="GO" id="GO:0005975">
    <property type="term" value="P:carbohydrate metabolic process"/>
    <property type="evidence" value="ECO:0007669"/>
    <property type="project" value="InterPro"/>
</dbReference>
<dbReference type="AlphaFoldDB" id="A0A7U9XXD3"/>
<comment type="similarity">
    <text evidence="1">Belongs to the glycosyl hydrolase 13 family.</text>
</comment>
<dbReference type="EMBL" id="AP024412">
    <property type="protein sequence ID" value="BCR36444.1"/>
    <property type="molecule type" value="Genomic_DNA"/>
</dbReference>
<keyword evidence="3" id="KW-0378">Hydrolase</keyword>
<feature type="domain" description="Pullulanase carbohydrate-binding module 41" evidence="5">
    <location>
        <begin position="30"/>
        <end position="125"/>
    </location>
</feature>
<evidence type="ECO:0000256" key="4">
    <source>
        <dbReference type="ARBA" id="ARBA00023295"/>
    </source>
</evidence>
<dbReference type="InterPro" id="IPR013783">
    <property type="entry name" value="Ig-like_fold"/>
</dbReference>
<accession>A0A7U9XXD3</accession>
<dbReference type="Proteomes" id="UP000620133">
    <property type="component" value="Chromosome"/>
</dbReference>
<keyword evidence="4" id="KW-0326">Glycosidase</keyword>
<evidence type="ECO:0000313" key="6">
    <source>
        <dbReference type="EMBL" id="BCR36444.1"/>
    </source>
</evidence>
<evidence type="ECO:0000313" key="7">
    <source>
        <dbReference type="Proteomes" id="UP000620133"/>
    </source>
</evidence>
<gene>
    <name evidence="6" type="ORF">MPAN_013370</name>
</gene>